<name>A0A6N0P044_9CREN</name>
<dbReference type="Gene3D" id="2.40.30.310">
    <property type="match status" value="1"/>
</dbReference>
<evidence type="ECO:0000259" key="1">
    <source>
        <dbReference type="Pfam" id="PF10040"/>
    </source>
</evidence>
<sequence>MTFLISATYSVVPERDVILPPLTSKVLKYVLEGHPKIGSLVKSAKKYKEISIFPLFLRGRYLYSTGPGVMTLRAKERASFTFSLASEEVDPEVFEKIPNEVSTPYGDFVMILEEIRMTELGEVRAELGHKVNVRFETPTLLSNKYMVPPNVKARKLRQMNRLLPQPSLLISSLARIWNSIATPKEVIVLGDSDWTPYKLGRIADVMFAEVGYSLTPVTVVVGKDKNGNLRKTRGFNGWVKYEVVEAKRYTESMEKLLGLANFLGVGRSRGIGFGKVKVERV</sequence>
<evidence type="ECO:0000313" key="3">
    <source>
        <dbReference type="EMBL" id="QKR00721.1"/>
    </source>
</evidence>
<gene>
    <name evidence="3" type="ORF">GWK48_10270</name>
</gene>
<evidence type="ECO:0000313" key="4">
    <source>
        <dbReference type="Proteomes" id="UP000509301"/>
    </source>
</evidence>
<dbReference type="OrthoDB" id="34699at2157"/>
<dbReference type="Pfam" id="PF10040">
    <property type="entry name" value="CRISPR_Cas6"/>
    <property type="match status" value="1"/>
</dbReference>
<proteinExistence type="predicted"/>
<dbReference type="InterPro" id="IPR041165">
    <property type="entry name" value="Cas6_N_arch"/>
</dbReference>
<evidence type="ECO:0000259" key="2">
    <source>
        <dbReference type="Pfam" id="PF17952"/>
    </source>
</evidence>
<dbReference type="Proteomes" id="UP000509301">
    <property type="component" value="Chromosome"/>
</dbReference>
<dbReference type="AlphaFoldDB" id="A0A6N0P044"/>
<dbReference type="InterPro" id="IPR019267">
    <property type="entry name" value="CRISPR-assoc_Cas6_C"/>
</dbReference>
<accession>A0A6N0P044</accession>
<dbReference type="Gene3D" id="3.30.70.1900">
    <property type="match status" value="1"/>
</dbReference>
<dbReference type="RefSeq" id="WP_174632017.1">
    <property type="nucleotide sequence ID" value="NZ_CP049074.1"/>
</dbReference>
<dbReference type="GeneID" id="55642331"/>
<organism evidence="3 4">
    <name type="scientific">Metallosphaera tengchongensis</name>
    <dbReference type="NCBI Taxonomy" id="1532350"/>
    <lineage>
        <taxon>Archaea</taxon>
        <taxon>Thermoproteota</taxon>
        <taxon>Thermoprotei</taxon>
        <taxon>Sulfolobales</taxon>
        <taxon>Sulfolobaceae</taxon>
        <taxon>Metallosphaera</taxon>
    </lineage>
</organism>
<dbReference type="EMBL" id="CP049074">
    <property type="protein sequence ID" value="QKR00721.1"/>
    <property type="molecule type" value="Genomic_DNA"/>
</dbReference>
<dbReference type="KEGG" id="mten:GWK48_10270"/>
<protein>
    <submittedName>
        <fullName evidence="3">CRISPR system precrRNA processing endoribonuclease RAMP protein Cas6</fullName>
    </submittedName>
</protein>
<dbReference type="Pfam" id="PF17952">
    <property type="entry name" value="Cas6_N"/>
    <property type="match status" value="1"/>
</dbReference>
<reference evidence="3 4" key="1">
    <citation type="submission" date="2020-02" db="EMBL/GenBank/DDBJ databases">
        <title>Comparative genome analysis reveals the metabolism and evolution of the thermophilic archaeal genus Metallosphaera.</title>
        <authorList>
            <person name="Jiang C."/>
        </authorList>
    </citation>
    <scope>NUCLEOTIDE SEQUENCE [LARGE SCALE GENOMIC DNA]</scope>
    <source>
        <strain evidence="3 4">Ric-A</strain>
    </source>
</reference>
<feature type="domain" description="CRISPR-associated protein Cas6 C-terminal" evidence="1">
    <location>
        <begin position="133"/>
        <end position="276"/>
    </location>
</feature>
<feature type="domain" description="Cas6 N-terminal" evidence="2">
    <location>
        <begin position="6"/>
        <end position="116"/>
    </location>
</feature>
<keyword evidence="4" id="KW-1185">Reference proteome</keyword>